<feature type="transmembrane region" description="Helical" evidence="6">
    <location>
        <begin position="137"/>
        <end position="167"/>
    </location>
</feature>
<dbReference type="RefSeq" id="XP_018066707.1">
    <property type="nucleotide sequence ID" value="XM_018220332.1"/>
</dbReference>
<feature type="domain" description="Rhodopsin" evidence="7">
    <location>
        <begin position="37"/>
        <end position="284"/>
    </location>
</feature>
<gene>
    <name evidence="8" type="ORF">LY89DRAFT_738140</name>
</gene>
<accession>A0A194WXN7</accession>
<feature type="transmembrane region" description="Helical" evidence="6">
    <location>
        <begin position="219"/>
        <end position="237"/>
    </location>
</feature>
<dbReference type="PANTHER" id="PTHR33048:SF47">
    <property type="entry name" value="INTEGRAL MEMBRANE PROTEIN-RELATED"/>
    <property type="match status" value="1"/>
</dbReference>
<sequence>MTASVTVQNMPPSAQNRLGMRLGCYVLFALATIAILIRAYVRLFVSRKIGLDDLLILTAWIAETVAIVAVKEQFESGIGFHVADIMSLPNAPDVLTKMVLWPWVAQITYFFGLGCIKASIVALYLRLAVNPFQRKILWVALIFVFCQGLSSAITVAAFLCSPISIVWTGSHGGFGGPACVNILAFNYYNAALFIATDLALALAPIAVLKHLQMDKKKKASLAVMFSLGLLAIGGTISRQVTNAIAIINTADFTWYWAPAELCSVLESSLGIIFVCVPAMAPLFKGVFGNIGSSGGKYNKYNDGENLNSDRPSTFGKLGGRPRLRPDDESILCQTQITTVDPKERDAHVEAYEMDLRDSGDASSERRIITPPKESQVKVEVEYGVKEYSSRRASRVTVK</sequence>
<dbReference type="InterPro" id="IPR049326">
    <property type="entry name" value="Rhodopsin_dom_fungi"/>
</dbReference>
<evidence type="ECO:0000256" key="6">
    <source>
        <dbReference type="SAM" id="Phobius"/>
    </source>
</evidence>
<protein>
    <recommendedName>
        <fullName evidence="7">Rhodopsin domain-containing protein</fullName>
    </recommendedName>
</protein>
<dbReference type="Pfam" id="PF20684">
    <property type="entry name" value="Fung_rhodopsin"/>
    <property type="match status" value="1"/>
</dbReference>
<dbReference type="GeneID" id="28830058"/>
<dbReference type="AlphaFoldDB" id="A0A194WXN7"/>
<evidence type="ECO:0000259" key="7">
    <source>
        <dbReference type="Pfam" id="PF20684"/>
    </source>
</evidence>
<reference evidence="8 9" key="1">
    <citation type="submission" date="2015-10" db="EMBL/GenBank/DDBJ databases">
        <title>Full genome of DAOMC 229536 Phialocephala scopiformis, a fungal endophyte of spruce producing the potent anti-insectan compound rugulosin.</title>
        <authorList>
            <consortium name="DOE Joint Genome Institute"/>
            <person name="Walker A.K."/>
            <person name="Frasz S.L."/>
            <person name="Seifert K.A."/>
            <person name="Miller J.D."/>
            <person name="Mondo S.J."/>
            <person name="Labutti K."/>
            <person name="Lipzen A."/>
            <person name="Dockter R."/>
            <person name="Kennedy M."/>
            <person name="Grigoriev I.V."/>
            <person name="Spatafora J.W."/>
        </authorList>
    </citation>
    <scope>NUCLEOTIDE SEQUENCE [LARGE SCALE GENOMIC DNA]</scope>
    <source>
        <strain evidence="8 9">CBS 120377</strain>
    </source>
</reference>
<keyword evidence="4 6" id="KW-0472">Membrane</keyword>
<feature type="transmembrane region" description="Helical" evidence="6">
    <location>
        <begin position="187"/>
        <end position="207"/>
    </location>
</feature>
<evidence type="ECO:0000313" key="9">
    <source>
        <dbReference type="Proteomes" id="UP000070700"/>
    </source>
</evidence>
<comment type="subcellular location">
    <subcellularLocation>
        <location evidence="1">Membrane</location>
        <topology evidence="1">Multi-pass membrane protein</topology>
    </subcellularLocation>
</comment>
<comment type="similarity">
    <text evidence="5">Belongs to the SAT4 family.</text>
</comment>
<dbReference type="Proteomes" id="UP000070700">
    <property type="component" value="Unassembled WGS sequence"/>
</dbReference>
<keyword evidence="3 6" id="KW-1133">Transmembrane helix</keyword>
<evidence type="ECO:0000256" key="3">
    <source>
        <dbReference type="ARBA" id="ARBA00022989"/>
    </source>
</evidence>
<dbReference type="GO" id="GO:0016020">
    <property type="term" value="C:membrane"/>
    <property type="evidence" value="ECO:0007669"/>
    <property type="project" value="UniProtKB-SubCell"/>
</dbReference>
<keyword evidence="2 6" id="KW-0812">Transmembrane</keyword>
<evidence type="ECO:0000256" key="4">
    <source>
        <dbReference type="ARBA" id="ARBA00023136"/>
    </source>
</evidence>
<feature type="transmembrane region" description="Helical" evidence="6">
    <location>
        <begin position="20"/>
        <end position="41"/>
    </location>
</feature>
<evidence type="ECO:0000256" key="2">
    <source>
        <dbReference type="ARBA" id="ARBA00022692"/>
    </source>
</evidence>
<organism evidence="8 9">
    <name type="scientific">Mollisia scopiformis</name>
    <name type="common">Conifer needle endophyte fungus</name>
    <name type="synonym">Phialocephala scopiformis</name>
    <dbReference type="NCBI Taxonomy" id="149040"/>
    <lineage>
        <taxon>Eukaryota</taxon>
        <taxon>Fungi</taxon>
        <taxon>Dikarya</taxon>
        <taxon>Ascomycota</taxon>
        <taxon>Pezizomycotina</taxon>
        <taxon>Leotiomycetes</taxon>
        <taxon>Helotiales</taxon>
        <taxon>Mollisiaceae</taxon>
        <taxon>Mollisia</taxon>
    </lineage>
</organism>
<proteinExistence type="inferred from homology"/>
<evidence type="ECO:0000313" key="8">
    <source>
        <dbReference type="EMBL" id="KUJ12352.1"/>
    </source>
</evidence>
<dbReference type="KEGG" id="psco:LY89DRAFT_738140"/>
<dbReference type="PANTHER" id="PTHR33048">
    <property type="entry name" value="PTH11-LIKE INTEGRAL MEMBRANE PROTEIN (AFU_ORTHOLOGUE AFUA_5G11245)"/>
    <property type="match status" value="1"/>
</dbReference>
<dbReference type="OrthoDB" id="3514788at2759"/>
<feature type="transmembrane region" description="Helical" evidence="6">
    <location>
        <begin position="103"/>
        <end position="125"/>
    </location>
</feature>
<name>A0A194WXN7_MOLSC</name>
<evidence type="ECO:0000256" key="1">
    <source>
        <dbReference type="ARBA" id="ARBA00004141"/>
    </source>
</evidence>
<keyword evidence="9" id="KW-1185">Reference proteome</keyword>
<dbReference type="InterPro" id="IPR052337">
    <property type="entry name" value="SAT4-like"/>
</dbReference>
<dbReference type="EMBL" id="KQ947424">
    <property type="protein sequence ID" value="KUJ12352.1"/>
    <property type="molecule type" value="Genomic_DNA"/>
</dbReference>
<evidence type="ECO:0000256" key="5">
    <source>
        <dbReference type="ARBA" id="ARBA00038359"/>
    </source>
</evidence>
<dbReference type="InParanoid" id="A0A194WXN7"/>